<dbReference type="SUPFAM" id="SSF55073">
    <property type="entry name" value="Nucleotide cyclase"/>
    <property type="match status" value="1"/>
</dbReference>
<evidence type="ECO:0000259" key="1">
    <source>
        <dbReference type="PROSITE" id="PS50883"/>
    </source>
</evidence>
<dbReference type="PROSITE" id="PS50883">
    <property type="entry name" value="EAL"/>
    <property type="match status" value="1"/>
</dbReference>
<dbReference type="InterPro" id="IPR035919">
    <property type="entry name" value="EAL_sf"/>
</dbReference>
<name>A0ABU4RJ97_9HYPH</name>
<dbReference type="Gene3D" id="3.30.70.270">
    <property type="match status" value="1"/>
</dbReference>
<dbReference type="Gene3D" id="3.20.20.450">
    <property type="entry name" value="EAL domain"/>
    <property type="match status" value="1"/>
</dbReference>
<proteinExistence type="predicted"/>
<dbReference type="EMBL" id="JAXAFJ010000001">
    <property type="protein sequence ID" value="MDX6804906.1"/>
    <property type="molecule type" value="Genomic_DNA"/>
</dbReference>
<dbReference type="Pfam" id="PF00563">
    <property type="entry name" value="EAL"/>
    <property type="match status" value="1"/>
</dbReference>
<dbReference type="Pfam" id="PF01590">
    <property type="entry name" value="GAF"/>
    <property type="match status" value="1"/>
</dbReference>
<comment type="caution">
    <text evidence="2">The sequence shown here is derived from an EMBL/GenBank/DDBJ whole genome shotgun (WGS) entry which is preliminary data.</text>
</comment>
<dbReference type="SMART" id="SM00052">
    <property type="entry name" value="EAL"/>
    <property type="match status" value="1"/>
</dbReference>
<dbReference type="InterPro" id="IPR003018">
    <property type="entry name" value="GAF"/>
</dbReference>
<evidence type="ECO:0000313" key="2">
    <source>
        <dbReference type="EMBL" id="MDX6804906.1"/>
    </source>
</evidence>
<evidence type="ECO:0000313" key="3">
    <source>
        <dbReference type="Proteomes" id="UP001274321"/>
    </source>
</evidence>
<dbReference type="CDD" id="cd01948">
    <property type="entry name" value="EAL"/>
    <property type="match status" value="1"/>
</dbReference>
<dbReference type="InterPro" id="IPR001633">
    <property type="entry name" value="EAL_dom"/>
</dbReference>
<dbReference type="Gene3D" id="3.30.450.40">
    <property type="match status" value="1"/>
</dbReference>
<feature type="domain" description="EAL" evidence="1">
    <location>
        <begin position="333"/>
        <end position="587"/>
    </location>
</feature>
<accession>A0ABU4RJ97</accession>
<dbReference type="InterPro" id="IPR050706">
    <property type="entry name" value="Cyclic-di-GMP_PDE-like"/>
</dbReference>
<dbReference type="InterPro" id="IPR029787">
    <property type="entry name" value="Nucleotide_cyclase"/>
</dbReference>
<dbReference type="SUPFAM" id="SSF141868">
    <property type="entry name" value="EAL domain-like"/>
    <property type="match status" value="1"/>
</dbReference>
<gene>
    <name evidence="2" type="ORF">SCD90_02405</name>
</gene>
<dbReference type="SUPFAM" id="SSF55781">
    <property type="entry name" value="GAF domain-like"/>
    <property type="match status" value="1"/>
</dbReference>
<keyword evidence="3" id="KW-1185">Reference proteome</keyword>
<sequence>MFDSRIQVEQVRLDALRNLNILDTPPSESFDRITRTAGRIFDLPIAAVSLTDADRQWFKSRIGVDHWQIPRENAPCSEVSEFAGTVVIKDFQDSACYRDSHLGRSGIRFYAGAPLVTRDGHALGALCVLGTEPRDATPEEISALEDLAAMVMAQIELQHAFGRIDPVSGLPNRNQLLDDLEDLARDKADKACCVTVIDLISAVDLANLLRVAGPSFLDDLIASSSRSVRQTLGRTSGLYHIAATQYAYASTGQDLEELFAETLQVRAGLLADSRLAGETFSITPAIGLAPFVLGKAAPRDVLRMAHSAAQDARDADTGAGIYSLALDEAHRRRFALIGRMREALVRPGELWLAYQPRIDLRSGHCVGAEALLRWNHPVLGAVSPGEFMPLIEQTRLARDVTEWVIRSVLMQAAEWISLGRNLVLSLNISASNLAEEDFAERLIAAVTSAGLPPSAIEIELTESAIIEKGELPIEHLKRINDAGLGIAIDDFGTGYSSLSYLEHIPAKVLKIDRSFMKTLGSDPRSSTLVGAMISLSHDLGYRVVGEGVETEEVYRLLQQLGCDEAQGFLMCRPLPAADMISWLEERSLPPLPLRRLADLSNDLHWN</sequence>
<protein>
    <submittedName>
        <fullName evidence="2">GGDEF and EAL domain-containing protein</fullName>
    </submittedName>
</protein>
<dbReference type="SMART" id="SM00065">
    <property type="entry name" value="GAF"/>
    <property type="match status" value="1"/>
</dbReference>
<dbReference type="PANTHER" id="PTHR33121:SF19">
    <property type="entry name" value="CYCLIC DI-GMP PHOSPHODIESTERASE PA2567"/>
    <property type="match status" value="1"/>
</dbReference>
<organism evidence="2 3">
    <name type="scientific">Terrihabitans rhizophilus</name>
    <dbReference type="NCBI Taxonomy" id="3092662"/>
    <lineage>
        <taxon>Bacteria</taxon>
        <taxon>Pseudomonadati</taxon>
        <taxon>Pseudomonadota</taxon>
        <taxon>Alphaproteobacteria</taxon>
        <taxon>Hyphomicrobiales</taxon>
        <taxon>Terrihabitans</taxon>
    </lineage>
</organism>
<dbReference type="InterPro" id="IPR029016">
    <property type="entry name" value="GAF-like_dom_sf"/>
</dbReference>
<dbReference type="RefSeq" id="WP_319843016.1">
    <property type="nucleotide sequence ID" value="NZ_JAXAFJ010000001.1"/>
</dbReference>
<reference evidence="2 3" key="1">
    <citation type="submission" date="2023-11" db="EMBL/GenBank/DDBJ databases">
        <authorList>
            <person name="Bao R."/>
        </authorList>
    </citation>
    <scope>NUCLEOTIDE SEQUENCE [LARGE SCALE GENOMIC DNA]</scope>
    <source>
        <strain evidence="2 3">PJ23</strain>
    </source>
</reference>
<dbReference type="InterPro" id="IPR043128">
    <property type="entry name" value="Rev_trsase/Diguanyl_cyclase"/>
</dbReference>
<dbReference type="PANTHER" id="PTHR33121">
    <property type="entry name" value="CYCLIC DI-GMP PHOSPHODIESTERASE PDEF"/>
    <property type="match status" value="1"/>
</dbReference>
<dbReference type="Proteomes" id="UP001274321">
    <property type="component" value="Unassembled WGS sequence"/>
</dbReference>